<dbReference type="InterPro" id="IPR003439">
    <property type="entry name" value="ABC_transporter-like_ATP-bd"/>
</dbReference>
<evidence type="ECO:0000256" key="3">
    <source>
        <dbReference type="ARBA" id="ARBA00022741"/>
    </source>
</evidence>
<dbReference type="EMBL" id="VFOS01000001">
    <property type="protein sequence ID" value="TQL64314.1"/>
    <property type="molecule type" value="Genomic_DNA"/>
</dbReference>
<protein>
    <submittedName>
        <fullName evidence="6">Biotin transport system ATP-binding protein</fullName>
    </submittedName>
</protein>
<evidence type="ECO:0000259" key="5">
    <source>
        <dbReference type="PROSITE" id="PS50893"/>
    </source>
</evidence>
<dbReference type="PROSITE" id="PS50893">
    <property type="entry name" value="ABC_TRANSPORTER_2"/>
    <property type="match status" value="1"/>
</dbReference>
<dbReference type="SMART" id="SM00382">
    <property type="entry name" value="AAA"/>
    <property type="match status" value="1"/>
</dbReference>
<dbReference type="InterPro" id="IPR050095">
    <property type="entry name" value="ECF_ABC_transporter_ATP-bd"/>
</dbReference>
<dbReference type="GO" id="GO:0043190">
    <property type="term" value="C:ATP-binding cassette (ABC) transporter complex"/>
    <property type="evidence" value="ECO:0007669"/>
    <property type="project" value="TreeGrafter"/>
</dbReference>
<keyword evidence="4 6" id="KW-0067">ATP-binding</keyword>
<evidence type="ECO:0000313" key="6">
    <source>
        <dbReference type="EMBL" id="TQL64314.1"/>
    </source>
</evidence>
<dbReference type="InterPro" id="IPR003593">
    <property type="entry name" value="AAA+_ATPase"/>
</dbReference>
<dbReference type="InterPro" id="IPR015856">
    <property type="entry name" value="ABC_transpr_CbiO/EcfA_su"/>
</dbReference>
<sequence length="254" mass="27456">MDSARRHDDPGIDFRGIDFRGAAVDVEDSHGGAPIRILGPITASLTHHRIAVLGANGSGKTTAARLINGLTLPTFGTVKVGDLDTRRNTKEIMRSVGFLFADPDAQIILPTAVEDVSLSLRRRGVPAKQRTEQALDLLGEYGLREAAFQPVQTLSGGQRQLLALAGVLATEPQILVCDEPTTRLDLGWRGEIIDRLLALEQQLVVVTHDLEFAALMDHALVFDSGRVVFEGSPTAAIDRYRELAARARSAGRHA</sequence>
<evidence type="ECO:0000313" key="7">
    <source>
        <dbReference type="Proteomes" id="UP000315389"/>
    </source>
</evidence>
<keyword evidence="2" id="KW-0813">Transport</keyword>
<dbReference type="CDD" id="cd03225">
    <property type="entry name" value="ABC_cobalt_CbiO_domain1"/>
    <property type="match status" value="1"/>
</dbReference>
<keyword evidence="3" id="KW-0547">Nucleotide-binding</keyword>
<dbReference type="PANTHER" id="PTHR43553">
    <property type="entry name" value="HEAVY METAL TRANSPORTER"/>
    <property type="match status" value="1"/>
</dbReference>
<proteinExistence type="inferred from homology"/>
<dbReference type="Gene3D" id="3.40.50.300">
    <property type="entry name" value="P-loop containing nucleotide triphosphate hydrolases"/>
    <property type="match status" value="1"/>
</dbReference>
<dbReference type="OrthoDB" id="9806471at2"/>
<dbReference type="PANTHER" id="PTHR43553:SF24">
    <property type="entry name" value="ENERGY-COUPLING FACTOR TRANSPORTER ATP-BINDING PROTEIN ECFA1"/>
    <property type="match status" value="1"/>
</dbReference>
<name>A0A542ZVC6_RARFA</name>
<evidence type="ECO:0000256" key="1">
    <source>
        <dbReference type="ARBA" id="ARBA00005417"/>
    </source>
</evidence>
<organism evidence="6 7">
    <name type="scientific">Rarobacter faecitabidus</name>
    <dbReference type="NCBI Taxonomy" id="13243"/>
    <lineage>
        <taxon>Bacteria</taxon>
        <taxon>Bacillati</taxon>
        <taxon>Actinomycetota</taxon>
        <taxon>Actinomycetes</taxon>
        <taxon>Micrococcales</taxon>
        <taxon>Rarobacteraceae</taxon>
        <taxon>Rarobacter</taxon>
    </lineage>
</organism>
<dbReference type="RefSeq" id="WP_142119165.1">
    <property type="nucleotide sequence ID" value="NZ_BAAASV010000003.1"/>
</dbReference>
<dbReference type="GO" id="GO:0005524">
    <property type="term" value="F:ATP binding"/>
    <property type="evidence" value="ECO:0007669"/>
    <property type="project" value="UniProtKB-KW"/>
</dbReference>
<dbReference type="GO" id="GO:0042626">
    <property type="term" value="F:ATPase-coupled transmembrane transporter activity"/>
    <property type="evidence" value="ECO:0007669"/>
    <property type="project" value="TreeGrafter"/>
</dbReference>
<comment type="caution">
    <text evidence="6">The sequence shown here is derived from an EMBL/GenBank/DDBJ whole genome shotgun (WGS) entry which is preliminary data.</text>
</comment>
<dbReference type="Proteomes" id="UP000315389">
    <property type="component" value="Unassembled WGS sequence"/>
</dbReference>
<feature type="domain" description="ABC transporter" evidence="5">
    <location>
        <begin position="12"/>
        <end position="249"/>
    </location>
</feature>
<gene>
    <name evidence="6" type="ORF">FB461_0812</name>
</gene>
<comment type="similarity">
    <text evidence="1">Belongs to the ABC transporter superfamily.</text>
</comment>
<dbReference type="InterPro" id="IPR027417">
    <property type="entry name" value="P-loop_NTPase"/>
</dbReference>
<dbReference type="SUPFAM" id="SSF52540">
    <property type="entry name" value="P-loop containing nucleoside triphosphate hydrolases"/>
    <property type="match status" value="1"/>
</dbReference>
<accession>A0A542ZVC6</accession>
<dbReference type="AlphaFoldDB" id="A0A542ZVC6"/>
<reference evidence="6 7" key="1">
    <citation type="submission" date="2019-06" db="EMBL/GenBank/DDBJ databases">
        <title>Sequencing the genomes of 1000 actinobacteria strains.</title>
        <authorList>
            <person name="Klenk H.-P."/>
        </authorList>
    </citation>
    <scope>NUCLEOTIDE SEQUENCE [LARGE SCALE GENOMIC DNA]</scope>
    <source>
        <strain evidence="6 7">DSM 4813</strain>
    </source>
</reference>
<keyword evidence="7" id="KW-1185">Reference proteome</keyword>
<dbReference type="InterPro" id="IPR017871">
    <property type="entry name" value="ABC_transporter-like_CS"/>
</dbReference>
<dbReference type="PROSITE" id="PS00211">
    <property type="entry name" value="ABC_TRANSPORTER_1"/>
    <property type="match status" value="1"/>
</dbReference>
<evidence type="ECO:0000256" key="2">
    <source>
        <dbReference type="ARBA" id="ARBA00022448"/>
    </source>
</evidence>
<dbReference type="GO" id="GO:0016887">
    <property type="term" value="F:ATP hydrolysis activity"/>
    <property type="evidence" value="ECO:0007669"/>
    <property type="project" value="InterPro"/>
</dbReference>
<evidence type="ECO:0000256" key="4">
    <source>
        <dbReference type="ARBA" id="ARBA00022840"/>
    </source>
</evidence>
<dbReference type="Pfam" id="PF00005">
    <property type="entry name" value="ABC_tran"/>
    <property type="match status" value="1"/>
</dbReference>